<comment type="caution">
    <text evidence="3">The sequence shown here is derived from an EMBL/GenBank/DDBJ whole genome shotgun (WGS) entry which is preliminary data.</text>
</comment>
<feature type="transmembrane region" description="Helical" evidence="2">
    <location>
        <begin position="258"/>
        <end position="276"/>
    </location>
</feature>
<keyword evidence="2" id="KW-1133">Transmembrane helix</keyword>
<keyword evidence="2" id="KW-0472">Membrane</keyword>
<feature type="transmembrane region" description="Helical" evidence="2">
    <location>
        <begin position="34"/>
        <end position="59"/>
    </location>
</feature>
<feature type="transmembrane region" description="Helical" evidence="2">
    <location>
        <begin position="339"/>
        <end position="363"/>
    </location>
</feature>
<evidence type="ECO:0008006" key="5">
    <source>
        <dbReference type="Google" id="ProtNLM"/>
    </source>
</evidence>
<feature type="transmembrane region" description="Helical" evidence="2">
    <location>
        <begin position="310"/>
        <end position="327"/>
    </location>
</feature>
<sequence length="540" mass="59329">MSRRDAGRRTRASRTPRPGSSASSERKPTPSLGLFHPASLVVILVAFGCVALSTTFVLYETDFWQQLAAGRAIAQLHRVPTTQLWTWPTYGAPDVNSSWGFEALIWPIWEAAGVWGLYAWRWSTALLALGLGWAAARTMGARGLTPLVVVVLGALTYRQRAHIRPESLAGVLFALEIWVLEAWRQRALGAGPTPSTPSPPPRFGGEALGFGVPLVAIALVWANAHLSYFLGLGLLAAHLIESRFAARGGGSAVRARGLLIVAGAALLVSFVNPFGWRALSQPFSFALAERREPIYQSIPELGPLDLATNLRNLLPIVLVGWPVLALWRARRLGFDRVEALLAVGTIAMALTSHRFLGFAMVAATPYLGRDLDAWVRTRRWPRWTARSSSRAALATSACVLMGLPEWSRPDLPFGIGIRMQEFPVAACDFIAAHGIEGRIFNQFYFGGYLLHRFWPDRGRLPFIDTHQAGTPSLRAAYSRALLDERAWHDCSTSSTPTRLSRSCSWTTQQHSTRGARGPCESSRRPRPTGCFPRGRSPRRG</sequence>
<evidence type="ECO:0000313" key="3">
    <source>
        <dbReference type="EMBL" id="TMQ63667.1"/>
    </source>
</evidence>
<feature type="region of interest" description="Disordered" evidence="1">
    <location>
        <begin position="490"/>
        <end position="540"/>
    </location>
</feature>
<feature type="transmembrane region" description="Helical" evidence="2">
    <location>
        <begin position="143"/>
        <end position="161"/>
    </location>
</feature>
<reference evidence="3 4" key="1">
    <citation type="journal article" date="2019" name="Nat. Microbiol.">
        <title>Mediterranean grassland soil C-N compound turnover is dependent on rainfall and depth, and is mediated by genomically divergent microorganisms.</title>
        <authorList>
            <person name="Diamond S."/>
            <person name="Andeer P.F."/>
            <person name="Li Z."/>
            <person name="Crits-Christoph A."/>
            <person name="Burstein D."/>
            <person name="Anantharaman K."/>
            <person name="Lane K.R."/>
            <person name="Thomas B.C."/>
            <person name="Pan C."/>
            <person name="Northen T.R."/>
            <person name="Banfield J.F."/>
        </authorList>
    </citation>
    <scope>NUCLEOTIDE SEQUENCE [LARGE SCALE GENOMIC DNA]</scope>
    <source>
        <strain evidence="3">WS_8</strain>
    </source>
</reference>
<organism evidence="3 4">
    <name type="scientific">Eiseniibacteriota bacterium</name>
    <dbReference type="NCBI Taxonomy" id="2212470"/>
    <lineage>
        <taxon>Bacteria</taxon>
        <taxon>Candidatus Eiseniibacteriota</taxon>
    </lineage>
</organism>
<protein>
    <recommendedName>
        <fullName evidence="5">Glycosyltransferase RgtA/B/C/D-like domain-containing protein</fullName>
    </recommendedName>
</protein>
<gene>
    <name evidence="3" type="ORF">E6K78_10295</name>
</gene>
<accession>A0A538TJ66</accession>
<dbReference type="Proteomes" id="UP000316609">
    <property type="component" value="Unassembled WGS sequence"/>
</dbReference>
<evidence type="ECO:0000256" key="1">
    <source>
        <dbReference type="SAM" id="MobiDB-lite"/>
    </source>
</evidence>
<feature type="compositionally biased region" description="Low complexity" evidence="1">
    <location>
        <begin position="490"/>
        <end position="504"/>
    </location>
</feature>
<feature type="region of interest" description="Disordered" evidence="1">
    <location>
        <begin position="1"/>
        <end position="29"/>
    </location>
</feature>
<proteinExistence type="predicted"/>
<dbReference type="AlphaFoldDB" id="A0A538TJ66"/>
<evidence type="ECO:0000256" key="2">
    <source>
        <dbReference type="SAM" id="Phobius"/>
    </source>
</evidence>
<feature type="transmembrane region" description="Helical" evidence="2">
    <location>
        <begin position="119"/>
        <end position="136"/>
    </location>
</feature>
<name>A0A538TJ66_UNCEI</name>
<dbReference type="EMBL" id="VBOY01000103">
    <property type="protein sequence ID" value="TMQ63667.1"/>
    <property type="molecule type" value="Genomic_DNA"/>
</dbReference>
<keyword evidence="2" id="KW-0812">Transmembrane</keyword>
<evidence type="ECO:0000313" key="4">
    <source>
        <dbReference type="Proteomes" id="UP000316609"/>
    </source>
</evidence>